<dbReference type="EMBL" id="CP064981">
    <property type="protein sequence ID" value="QQR92550.1"/>
    <property type="molecule type" value="Genomic_DNA"/>
</dbReference>
<keyword evidence="5 6" id="KW-0472">Membrane</keyword>
<feature type="transmembrane region" description="Helical" evidence="6">
    <location>
        <begin position="151"/>
        <end position="168"/>
    </location>
</feature>
<protein>
    <submittedName>
        <fullName evidence="8">VTT domain-containing protein</fullName>
    </submittedName>
</protein>
<evidence type="ECO:0000313" key="8">
    <source>
        <dbReference type="EMBL" id="QQR92550.1"/>
    </source>
</evidence>
<feature type="domain" description="VTT" evidence="7">
    <location>
        <begin position="43"/>
        <end position="155"/>
    </location>
</feature>
<feature type="transmembrane region" description="Helical" evidence="6">
    <location>
        <begin position="53"/>
        <end position="73"/>
    </location>
</feature>
<reference evidence="8" key="1">
    <citation type="submission" date="2020-11" db="EMBL/GenBank/DDBJ databases">
        <title>Connecting structure to function with the recovery of over 1000 high-quality activated sludge metagenome-assembled genomes encoding full-length rRNA genes using long-read sequencing.</title>
        <authorList>
            <person name="Singleton C.M."/>
            <person name="Petriglieri F."/>
            <person name="Kristensen J.M."/>
            <person name="Kirkegaard R.H."/>
            <person name="Michaelsen T.Y."/>
            <person name="Andersen M.H."/>
            <person name="Karst S.M."/>
            <person name="Dueholm M.S."/>
            <person name="Nielsen P.H."/>
            <person name="Albertsen M."/>
        </authorList>
    </citation>
    <scope>NUCLEOTIDE SEQUENCE</scope>
    <source>
        <strain evidence="8">Fred_18-Q3-R57-64_BAT3C.431</strain>
    </source>
</reference>
<proteinExistence type="predicted"/>
<gene>
    <name evidence="8" type="ORF">IPJ89_05390</name>
</gene>
<evidence type="ECO:0000256" key="6">
    <source>
        <dbReference type="SAM" id="Phobius"/>
    </source>
</evidence>
<evidence type="ECO:0000256" key="5">
    <source>
        <dbReference type="ARBA" id="ARBA00023136"/>
    </source>
</evidence>
<name>A0A7T9DJT0_9ARCH</name>
<comment type="subcellular location">
    <subcellularLocation>
        <location evidence="1">Cell membrane</location>
        <topology evidence="1">Multi-pass membrane protein</topology>
    </subcellularLocation>
</comment>
<keyword evidence="2" id="KW-1003">Cell membrane</keyword>
<feature type="transmembrane region" description="Helical" evidence="6">
    <location>
        <begin position="108"/>
        <end position="130"/>
    </location>
</feature>
<feature type="transmembrane region" description="Helical" evidence="6">
    <location>
        <begin position="20"/>
        <end position="46"/>
    </location>
</feature>
<dbReference type="InterPro" id="IPR051311">
    <property type="entry name" value="DedA_domain"/>
</dbReference>
<dbReference type="PANTHER" id="PTHR42709:SF6">
    <property type="entry name" value="UNDECAPRENYL PHOSPHATE TRANSPORTER A"/>
    <property type="match status" value="1"/>
</dbReference>
<dbReference type="Pfam" id="PF09335">
    <property type="entry name" value="VTT_dom"/>
    <property type="match status" value="1"/>
</dbReference>
<dbReference type="AlphaFoldDB" id="A0A7T9DJT0"/>
<dbReference type="PANTHER" id="PTHR42709">
    <property type="entry name" value="ALKALINE PHOSPHATASE LIKE PROTEIN"/>
    <property type="match status" value="1"/>
</dbReference>
<dbReference type="InterPro" id="IPR032816">
    <property type="entry name" value="VTT_dom"/>
</dbReference>
<evidence type="ECO:0000256" key="1">
    <source>
        <dbReference type="ARBA" id="ARBA00004651"/>
    </source>
</evidence>
<evidence type="ECO:0000256" key="2">
    <source>
        <dbReference type="ARBA" id="ARBA00022475"/>
    </source>
</evidence>
<evidence type="ECO:0000259" key="7">
    <source>
        <dbReference type="Pfam" id="PF09335"/>
    </source>
</evidence>
<keyword evidence="3 6" id="KW-0812">Transmembrane</keyword>
<sequence length="171" mass="17910">MDILATVSGLAYQFGLPGLLLASIIVNATVFIVVPIVELAVVGLAAAQVYPPILLGLTAGLGAGIGELTGYFVGSQGRHLVQHFSAKETGIMHRVQKMLSVHTWKGTATIFILASVPFPFDVIGVAAGLAKFPLPNFFVAATAGKMVRFTVLAYAALWGFTTIVNVFVHGA</sequence>
<dbReference type="Proteomes" id="UP000596004">
    <property type="component" value="Chromosome"/>
</dbReference>
<organism evidence="8">
    <name type="scientific">Candidatus Iainarchaeum sp</name>
    <dbReference type="NCBI Taxonomy" id="3101447"/>
    <lineage>
        <taxon>Archaea</taxon>
        <taxon>Candidatus Iainarchaeota</taxon>
        <taxon>Candidatus Iainarchaeia</taxon>
        <taxon>Candidatus Iainarchaeales</taxon>
        <taxon>Candidatus Iainarchaeaceae</taxon>
        <taxon>Candidatus Iainarchaeum</taxon>
    </lineage>
</organism>
<keyword evidence="4 6" id="KW-1133">Transmembrane helix</keyword>
<evidence type="ECO:0000256" key="3">
    <source>
        <dbReference type="ARBA" id="ARBA00022692"/>
    </source>
</evidence>
<dbReference type="GO" id="GO:0005886">
    <property type="term" value="C:plasma membrane"/>
    <property type="evidence" value="ECO:0007669"/>
    <property type="project" value="UniProtKB-SubCell"/>
</dbReference>
<evidence type="ECO:0000256" key="4">
    <source>
        <dbReference type="ARBA" id="ARBA00022989"/>
    </source>
</evidence>
<accession>A0A7T9DJT0</accession>